<feature type="region of interest" description="Disordered" evidence="5">
    <location>
        <begin position="131"/>
        <end position="152"/>
    </location>
</feature>
<dbReference type="GO" id="GO:0050290">
    <property type="term" value="F:sphingomyelin phosphodiesterase D activity"/>
    <property type="evidence" value="ECO:0007669"/>
    <property type="project" value="UniProtKB-EC"/>
</dbReference>
<proteinExistence type="predicted"/>
<sequence length="291" mass="34496">MYMHVQSRLSDKTNRQDAIRQSAELNNVLNMFQEVDESIACFHFLNDLEHIKMVNRLYEILTNAKWMMNQRVTSARNASSLEWFKSMFVDEQQVQFAQMSEQECVNSIKSIDRCLQMIRMFYEERASFEEFESEEQQVPSEQSETGDYESGEDRMVKLTPKGRFRVINRIRKANVETSYDPEQAAIGDFEIRFLVYVCQFVSDLINENFLNFFQKVYNRNDTVGRVAKKCLYVSKRDGSKPKLNLRHLASYKFVFYFFVYLLLLNVLTGYSLLILVPFVLFIYFAYFNLLV</sequence>
<evidence type="ECO:0000313" key="7">
    <source>
        <dbReference type="EMBL" id="RNA15706.1"/>
    </source>
</evidence>
<keyword evidence="4 6" id="KW-0472">Membrane</keyword>
<dbReference type="PANTHER" id="PTHR12988">
    <property type="entry name" value="SPHINGOMYELIN PHOSPHODIESTERASE 4"/>
    <property type="match status" value="1"/>
</dbReference>
<evidence type="ECO:0000256" key="6">
    <source>
        <dbReference type="SAM" id="Phobius"/>
    </source>
</evidence>
<evidence type="ECO:0000313" key="8">
    <source>
        <dbReference type="Proteomes" id="UP000276133"/>
    </source>
</evidence>
<name>A0A3M7QWH4_BRAPC</name>
<comment type="caution">
    <text evidence="7">The sequence shown here is derived from an EMBL/GenBank/DDBJ whole genome shotgun (WGS) entry which is preliminary data.</text>
</comment>
<feature type="transmembrane region" description="Helical" evidence="6">
    <location>
        <begin position="253"/>
        <end position="286"/>
    </location>
</feature>
<dbReference type="Pfam" id="PF14724">
    <property type="entry name" value="mit_SMPDase"/>
    <property type="match status" value="1"/>
</dbReference>
<dbReference type="GO" id="GO:0016020">
    <property type="term" value="C:membrane"/>
    <property type="evidence" value="ECO:0007669"/>
    <property type="project" value="UniProtKB-SubCell"/>
</dbReference>
<comment type="subcellular location">
    <subcellularLocation>
        <location evidence="1">Membrane</location>
        <topology evidence="1">Single-pass membrane protein</topology>
    </subcellularLocation>
</comment>
<dbReference type="EMBL" id="REGN01004903">
    <property type="protein sequence ID" value="RNA15706.1"/>
    <property type="molecule type" value="Genomic_DNA"/>
</dbReference>
<dbReference type="EC" id="3.1.4.41" evidence="7"/>
<dbReference type="InterPro" id="IPR024129">
    <property type="entry name" value="Sphingomy_SMPD4"/>
</dbReference>
<keyword evidence="3 6" id="KW-1133">Transmembrane helix</keyword>
<reference evidence="7 8" key="1">
    <citation type="journal article" date="2018" name="Sci. Rep.">
        <title>Genomic signatures of local adaptation to the degree of environmental predictability in rotifers.</title>
        <authorList>
            <person name="Franch-Gras L."/>
            <person name="Hahn C."/>
            <person name="Garcia-Roger E.M."/>
            <person name="Carmona M.J."/>
            <person name="Serra M."/>
            <person name="Gomez A."/>
        </authorList>
    </citation>
    <scope>NUCLEOTIDE SEQUENCE [LARGE SCALE GENOMIC DNA]</scope>
    <source>
        <strain evidence="7">HYR1</strain>
    </source>
</reference>
<dbReference type="PANTHER" id="PTHR12988:SF6">
    <property type="entry name" value="SPHINGOMYELIN PHOSPHODIESTERASE 4"/>
    <property type="match status" value="1"/>
</dbReference>
<dbReference type="STRING" id="10195.A0A3M7QWH4"/>
<organism evidence="7 8">
    <name type="scientific">Brachionus plicatilis</name>
    <name type="common">Marine rotifer</name>
    <name type="synonym">Brachionus muelleri</name>
    <dbReference type="NCBI Taxonomy" id="10195"/>
    <lineage>
        <taxon>Eukaryota</taxon>
        <taxon>Metazoa</taxon>
        <taxon>Spiralia</taxon>
        <taxon>Gnathifera</taxon>
        <taxon>Rotifera</taxon>
        <taxon>Eurotatoria</taxon>
        <taxon>Monogononta</taxon>
        <taxon>Pseudotrocha</taxon>
        <taxon>Ploima</taxon>
        <taxon>Brachionidae</taxon>
        <taxon>Brachionus</taxon>
    </lineage>
</organism>
<accession>A0A3M7QWH4</accession>
<dbReference type="GO" id="GO:0006685">
    <property type="term" value="P:sphingomyelin catabolic process"/>
    <property type="evidence" value="ECO:0007669"/>
    <property type="project" value="TreeGrafter"/>
</dbReference>
<keyword evidence="2 6" id="KW-0812">Transmembrane</keyword>
<keyword evidence="7" id="KW-0378">Hydrolase</keyword>
<dbReference type="OrthoDB" id="10251508at2759"/>
<evidence type="ECO:0000256" key="2">
    <source>
        <dbReference type="ARBA" id="ARBA00022692"/>
    </source>
</evidence>
<evidence type="ECO:0000256" key="4">
    <source>
        <dbReference type="ARBA" id="ARBA00023136"/>
    </source>
</evidence>
<dbReference type="Proteomes" id="UP000276133">
    <property type="component" value="Unassembled WGS sequence"/>
</dbReference>
<gene>
    <name evidence="7" type="ORF">BpHYR1_027113</name>
</gene>
<dbReference type="AlphaFoldDB" id="A0A3M7QWH4"/>
<dbReference type="GO" id="GO:0046513">
    <property type="term" value="P:ceramide biosynthetic process"/>
    <property type="evidence" value="ECO:0007669"/>
    <property type="project" value="TreeGrafter"/>
</dbReference>
<protein>
    <submittedName>
        <fullName evidence="7">Sphingomyelin phosphodiesterase 4 isoform X1</fullName>
        <ecNumber evidence="7">3.1.4.41</ecNumber>
    </submittedName>
</protein>
<evidence type="ECO:0000256" key="5">
    <source>
        <dbReference type="SAM" id="MobiDB-lite"/>
    </source>
</evidence>
<evidence type="ECO:0000256" key="3">
    <source>
        <dbReference type="ARBA" id="ARBA00022989"/>
    </source>
</evidence>
<keyword evidence="8" id="KW-1185">Reference proteome</keyword>
<evidence type="ECO:0000256" key="1">
    <source>
        <dbReference type="ARBA" id="ARBA00004167"/>
    </source>
</evidence>
<dbReference type="GO" id="GO:0046475">
    <property type="term" value="P:glycerophospholipid catabolic process"/>
    <property type="evidence" value="ECO:0007669"/>
    <property type="project" value="TreeGrafter"/>
</dbReference>